<dbReference type="AlphaFoldDB" id="A0A317XUA8"/>
<dbReference type="InterPro" id="IPR036317">
    <property type="entry name" value="Cullin_homology_sf"/>
</dbReference>
<feature type="compositionally biased region" description="Basic residues" evidence="2">
    <location>
        <begin position="466"/>
        <end position="485"/>
    </location>
</feature>
<dbReference type="GO" id="GO:0005680">
    <property type="term" value="C:anaphase-promoting complex"/>
    <property type="evidence" value="ECO:0007669"/>
    <property type="project" value="TreeGrafter"/>
</dbReference>
<evidence type="ECO:0000256" key="1">
    <source>
        <dbReference type="PROSITE-ProRule" id="PRU00330"/>
    </source>
</evidence>
<dbReference type="GO" id="GO:0006511">
    <property type="term" value="P:ubiquitin-dependent protein catabolic process"/>
    <property type="evidence" value="ECO:0007669"/>
    <property type="project" value="InterPro"/>
</dbReference>
<dbReference type="InterPro" id="IPR057975">
    <property type="entry name" value="TPR_ANAPC2"/>
</dbReference>
<accession>A0A317XUA8</accession>
<comment type="similarity">
    <text evidence="1">Belongs to the cullin family.</text>
</comment>
<dbReference type="SUPFAM" id="SSF75632">
    <property type="entry name" value="Cullin homology domain"/>
    <property type="match status" value="1"/>
</dbReference>
<dbReference type="InterPro" id="IPR016158">
    <property type="entry name" value="Cullin_homology"/>
</dbReference>
<dbReference type="OrthoDB" id="5581181at2759"/>
<dbReference type="EMBL" id="KZ819191">
    <property type="protein sequence ID" value="PWZ00891.1"/>
    <property type="molecule type" value="Genomic_DNA"/>
</dbReference>
<dbReference type="PANTHER" id="PTHR45957">
    <property type="entry name" value="ANAPHASE-PROMOTING COMPLEX SUBUNIT 2"/>
    <property type="match status" value="1"/>
</dbReference>
<dbReference type="InterPro" id="IPR044554">
    <property type="entry name" value="ANAPC2"/>
</dbReference>
<dbReference type="GO" id="GO:0007091">
    <property type="term" value="P:metaphase/anaphase transition of mitotic cell cycle"/>
    <property type="evidence" value="ECO:0007669"/>
    <property type="project" value="TreeGrafter"/>
</dbReference>
<feature type="compositionally biased region" description="Low complexity" evidence="2">
    <location>
        <begin position="451"/>
        <end position="461"/>
    </location>
</feature>
<keyword evidence="5" id="KW-1185">Reference proteome</keyword>
<dbReference type="PROSITE" id="PS50069">
    <property type="entry name" value="CULLIN_2"/>
    <property type="match status" value="1"/>
</dbReference>
<reference evidence="4 5" key="1">
    <citation type="journal article" date="2018" name="Mol. Biol. Evol.">
        <title>Broad Genomic Sampling Reveals a Smut Pathogenic Ancestry of the Fungal Clade Ustilaginomycotina.</title>
        <authorList>
            <person name="Kijpornyongpan T."/>
            <person name="Mondo S.J."/>
            <person name="Barry K."/>
            <person name="Sandor L."/>
            <person name="Lee J."/>
            <person name="Lipzen A."/>
            <person name="Pangilinan J."/>
            <person name="LaButti K."/>
            <person name="Hainaut M."/>
            <person name="Henrissat B."/>
            <person name="Grigoriev I.V."/>
            <person name="Spatafora J.W."/>
            <person name="Aime M.C."/>
        </authorList>
    </citation>
    <scope>NUCLEOTIDE SEQUENCE [LARGE SCALE GENOMIC DNA]</scope>
    <source>
        <strain evidence="4 5">MCA 3645</strain>
    </source>
</reference>
<proteinExistence type="inferred from homology"/>
<feature type="region of interest" description="Disordered" evidence="2">
    <location>
        <begin position="443"/>
        <end position="517"/>
    </location>
</feature>
<evidence type="ECO:0000256" key="2">
    <source>
        <dbReference type="SAM" id="MobiDB-lite"/>
    </source>
</evidence>
<dbReference type="InParanoid" id="A0A317XUA8"/>
<dbReference type="STRING" id="1882483.A0A317XUA8"/>
<evidence type="ECO:0000313" key="5">
    <source>
        <dbReference type="Proteomes" id="UP000246740"/>
    </source>
</evidence>
<dbReference type="Proteomes" id="UP000246740">
    <property type="component" value="Unassembled WGS sequence"/>
</dbReference>
<dbReference type="GO" id="GO:0031625">
    <property type="term" value="F:ubiquitin protein ligase binding"/>
    <property type="evidence" value="ECO:0007669"/>
    <property type="project" value="InterPro"/>
</dbReference>
<evidence type="ECO:0000259" key="3">
    <source>
        <dbReference type="PROSITE" id="PS50069"/>
    </source>
</evidence>
<dbReference type="GO" id="GO:0070979">
    <property type="term" value="P:protein K11-linked ubiquitination"/>
    <property type="evidence" value="ECO:0007669"/>
    <property type="project" value="TreeGrafter"/>
</dbReference>
<sequence length="812" mass="89573">MSLTQAWKHALSTFTGSSDLAGQPRNAGNTHVHNGDGFLHSTRAWSTLSKHITPTQPGQCRYYAHDSATFSLNDDARGALQYLLELDRHSSSSSKLGLETPSPVLIALCSEYIDSCHASFDAVYSDLANGIDPLQTILISVSSWFHVWLSPFAPGAIFEHLQDGAELLLWMQSRLRSLIDRRLVEALRFQLQLLITSSLADGTSAAHPALGTLESVGLTSVALSLLTDVVNNEISRKVRAVVDVQDVQDQDEVLSTEEAARPVLKRWLDDEIKPRYSAIREICTMEAMLDTIHSGIDRDEISDEATWESRLDFQLDKTLCFTRAEQLFDLVALYPDSIGGLEDLKASLASTGERVMVSSRLLASLRSRLLHPGAHTRDIIQMYVHMVRALRSVDASGIVLSRVVSPLRRYLRARKDTVPVIVSSMLGDDPNFTLLKDELEQADEAERAADEQAAAATHSTGGAAGSRRRRRPRRSLQARKTRKAANGRGSGGALSDSDSSDEDWGDPDWVPKPVEAGRAYRQTRSKDIITMLISIFDDRSGFISALEKSMADQLIKVRGYRAMNEYRNNMVLKKRFGERNMGRCDVMLGDVTDSRRIDAEVHSRLVKEHQKQQAQPKHIDQQQAQEEAAVRGMVNKLHPLIVSRQFWPDIVTTAASDTPAGGGGSSVSASNGVAGTAGTGPSQFTLPAMFRSALDRYGSSYRQTKAMRRLEWLPQLGSLEMEVELDSGESVAVDCTLLQASVLELISRVEPVPPSQDRIVTLTAVMDHLNLQLEKDARDSLQFWAHVGILDPLPIQDTFAVRSSLPIEASST</sequence>
<protein>
    <recommendedName>
        <fullName evidence="3">Cullin family profile domain-containing protein</fullName>
    </recommendedName>
</protein>
<dbReference type="Gene3D" id="3.30.230.130">
    <property type="entry name" value="Cullin, Chain C, Domain 2"/>
    <property type="match status" value="1"/>
</dbReference>
<gene>
    <name evidence="4" type="ORF">BCV70DRAFT_187766</name>
</gene>
<name>A0A317XUA8_9BASI</name>
<organism evidence="4 5">
    <name type="scientific">Testicularia cyperi</name>
    <dbReference type="NCBI Taxonomy" id="1882483"/>
    <lineage>
        <taxon>Eukaryota</taxon>
        <taxon>Fungi</taxon>
        <taxon>Dikarya</taxon>
        <taxon>Basidiomycota</taxon>
        <taxon>Ustilaginomycotina</taxon>
        <taxon>Ustilaginomycetes</taxon>
        <taxon>Ustilaginales</taxon>
        <taxon>Anthracoideaceae</taxon>
        <taxon>Testicularia</taxon>
    </lineage>
</organism>
<dbReference type="PANTHER" id="PTHR45957:SF1">
    <property type="entry name" value="ANAPHASE-PROMOTING COMPLEX SUBUNIT 2"/>
    <property type="match status" value="1"/>
</dbReference>
<evidence type="ECO:0000313" key="4">
    <source>
        <dbReference type="EMBL" id="PWZ00891.1"/>
    </source>
</evidence>
<dbReference type="FunCoup" id="A0A317XUA8">
    <property type="interactions" value="378"/>
</dbReference>
<feature type="domain" description="Cullin family profile" evidence="3">
    <location>
        <begin position="529"/>
        <end position="771"/>
    </location>
</feature>
<dbReference type="Pfam" id="PF25773">
    <property type="entry name" value="TPR_ANAPC2"/>
    <property type="match status" value="1"/>
</dbReference>